<name>A0AA38CWT7_9ENTE</name>
<dbReference type="InterPro" id="IPR044843">
    <property type="entry name" value="Trans_IPPS_bact-type"/>
</dbReference>
<dbReference type="SFLD" id="SFLDG01018">
    <property type="entry name" value="Squalene/Phytoene_Synthase_Lik"/>
    <property type="match status" value="1"/>
</dbReference>
<organism evidence="5 7">
    <name type="scientific">Tetragenococcus osmophilus</name>
    <dbReference type="NCBI Taxonomy" id="526944"/>
    <lineage>
        <taxon>Bacteria</taxon>
        <taxon>Bacillati</taxon>
        <taxon>Bacillota</taxon>
        <taxon>Bacilli</taxon>
        <taxon>Lactobacillales</taxon>
        <taxon>Enterococcaceae</taxon>
        <taxon>Tetragenococcus</taxon>
    </lineage>
</organism>
<keyword evidence="2" id="KW-0808">Transferase</keyword>
<dbReference type="SUPFAM" id="SSF48576">
    <property type="entry name" value="Terpenoid synthases"/>
    <property type="match status" value="1"/>
</dbReference>
<reference evidence="5 7" key="2">
    <citation type="journal article" date="2014" name="Int. J. Syst. Evol. Microbiol.">
        <title>Complete genome sequence of Corynebacterium casei LMG S-19264T (=DSM 44701T), isolated from a smear-ripened cheese.</title>
        <authorList>
            <consortium name="US DOE Joint Genome Institute (JGI-PGF)"/>
            <person name="Walter F."/>
            <person name="Albersmeier A."/>
            <person name="Kalinowski J."/>
            <person name="Ruckert C."/>
        </authorList>
    </citation>
    <scope>NUCLEOTIDE SEQUENCE [LARGE SCALE GENOMIC DNA]</scope>
    <source>
        <strain evidence="5 7">NBRC 114545</strain>
    </source>
</reference>
<dbReference type="PROSITE" id="PS01045">
    <property type="entry name" value="SQUALEN_PHYTOEN_SYN_2"/>
    <property type="match status" value="1"/>
</dbReference>
<dbReference type="Proteomes" id="UP001157039">
    <property type="component" value="Unassembled WGS sequence"/>
</dbReference>
<dbReference type="RefSeq" id="WP_123934422.1">
    <property type="nucleotide sequence ID" value="NZ_BSUW01000001.1"/>
</dbReference>
<dbReference type="PANTHER" id="PTHR31480">
    <property type="entry name" value="BIFUNCTIONAL LYCOPENE CYCLASE/PHYTOENE SYNTHASE"/>
    <property type="match status" value="1"/>
</dbReference>
<dbReference type="InterPro" id="IPR008949">
    <property type="entry name" value="Isoprenoid_synthase_dom_sf"/>
</dbReference>
<keyword evidence="6" id="KW-1185">Reference proteome</keyword>
<accession>A0AA38CWT7</accession>
<dbReference type="KEGG" id="too:C7K38_02270"/>
<dbReference type="EMBL" id="CP027783">
    <property type="protein sequence ID" value="AYW47308.1"/>
    <property type="molecule type" value="Genomic_DNA"/>
</dbReference>
<dbReference type="EMBL" id="BSUW01000001">
    <property type="protein sequence ID" value="GMA73163.1"/>
    <property type="molecule type" value="Genomic_DNA"/>
</dbReference>
<evidence type="ECO:0000256" key="2">
    <source>
        <dbReference type="ARBA" id="ARBA00022679"/>
    </source>
</evidence>
<proteinExistence type="predicted"/>
<protein>
    <submittedName>
        <fullName evidence="5">Dehydrosqualene synthase</fullName>
    </submittedName>
    <submittedName>
        <fullName evidence="4">Phytoene/squalene synthase family protein</fullName>
    </submittedName>
</protein>
<comment type="pathway">
    <text evidence="1">Carotenoid biosynthesis.</text>
</comment>
<dbReference type="GO" id="GO:0004311">
    <property type="term" value="F:geranylgeranyl diphosphate synthase activity"/>
    <property type="evidence" value="ECO:0007669"/>
    <property type="project" value="InterPro"/>
</dbReference>
<evidence type="ECO:0000256" key="1">
    <source>
        <dbReference type="ARBA" id="ARBA00004829"/>
    </source>
</evidence>
<reference evidence="5" key="4">
    <citation type="submission" date="2023-02" db="EMBL/GenBank/DDBJ databases">
        <authorList>
            <person name="Sun Q."/>
            <person name="Mori K."/>
        </authorList>
    </citation>
    <scope>NUCLEOTIDE SEQUENCE</scope>
    <source>
        <strain evidence="5">NBRC 114545</strain>
    </source>
</reference>
<evidence type="ECO:0000313" key="7">
    <source>
        <dbReference type="Proteomes" id="UP001157039"/>
    </source>
</evidence>
<dbReference type="Proteomes" id="UP000268310">
    <property type="component" value="Chromosome"/>
</dbReference>
<dbReference type="SFLD" id="SFLDG01212">
    <property type="entry name" value="Phytoene_synthase_like"/>
    <property type="match status" value="1"/>
</dbReference>
<gene>
    <name evidence="5" type="primary">crtM</name>
    <name evidence="4" type="ORF">C7K38_02270</name>
    <name evidence="5" type="ORF">GCM10025885_22120</name>
</gene>
<evidence type="ECO:0000256" key="3">
    <source>
        <dbReference type="ARBA" id="ARBA00022746"/>
    </source>
</evidence>
<dbReference type="Pfam" id="PF00494">
    <property type="entry name" value="SQS_PSY"/>
    <property type="match status" value="1"/>
</dbReference>
<dbReference type="InterPro" id="IPR019845">
    <property type="entry name" value="Squalene/phytoene_synthase_CS"/>
</dbReference>
<dbReference type="SFLD" id="SFLDS00005">
    <property type="entry name" value="Isoprenoid_Synthase_Type_I"/>
    <property type="match status" value="1"/>
</dbReference>
<dbReference type="Gene3D" id="1.10.600.10">
    <property type="entry name" value="Farnesyl Diphosphate Synthase"/>
    <property type="match status" value="1"/>
</dbReference>
<keyword evidence="3" id="KW-0125">Carotenoid biosynthesis</keyword>
<dbReference type="InterPro" id="IPR033904">
    <property type="entry name" value="Trans_IPPS_HH"/>
</dbReference>
<dbReference type="AlphaFoldDB" id="A0AA38CWT7"/>
<dbReference type="InterPro" id="IPR002060">
    <property type="entry name" value="Squ/phyt_synthse"/>
</dbReference>
<dbReference type="GO" id="GO:0016117">
    <property type="term" value="P:carotenoid biosynthetic process"/>
    <property type="evidence" value="ECO:0007669"/>
    <property type="project" value="UniProtKB-KW"/>
</dbReference>
<reference evidence="4 6" key="1">
    <citation type="journal article" date="2012" name="Int. J. Syst. Evol. Microbiol.">
        <title>Characterization of Tetragenococcus strains from sugar thick juice reveals a novel species, Tetragenococcus osmophilus sp. nov., and divides Tetragenococcus halophilus into two subspecies, T. halophilus subsp. halophilus subsp. nov. and T. halophilus subsp. flandriensis subsp. nov.</title>
        <authorList>
            <person name="Juste A."/>
            <person name="Van Trappen S."/>
            <person name="Verreth C."/>
            <person name="Cleenwerck I."/>
            <person name="De Vos P."/>
            <person name="Lievens B."/>
            <person name="Willems K.A."/>
        </authorList>
    </citation>
    <scope>NUCLEOTIDE SEQUENCE [LARGE SCALE GENOMIC DNA]</scope>
    <source>
        <strain evidence="4 6">JCM 31126</strain>
    </source>
</reference>
<reference evidence="4" key="3">
    <citation type="submission" date="2018-03" db="EMBL/GenBank/DDBJ databases">
        <authorList>
            <person name="Jeon C.O."/>
        </authorList>
    </citation>
    <scope>NUCLEOTIDE SEQUENCE</scope>
    <source>
        <strain evidence="4">JCM 31126</strain>
    </source>
</reference>
<sequence length="288" mass="33874">MTAQYNDHFEKRKKEFNYCENIIQHHSKSFYAAFSQLPKKKAQSIYAIYAFCRMADDIVDDKKDAEQLEELFEQLEAFEAGVVPNEPTWLALEVVFEEFPMDIHPFYDMLVGQRMDLNFQQPQSWQELLEYAYYVAGSVGLMLLPVLSNTPAQIITPAKRLGEAMQLTNILRDIGEDLNIARIYLPQKEMQRYNLTVEDLQKQKVTKNFIELWESIAKYAEKLYRESLDMIPYIEKDARKALLSAIMIYSELLPEIRRKQYNVFEKRQAVSLQRKSELIHSLESSIEK</sequence>
<evidence type="ECO:0000313" key="5">
    <source>
        <dbReference type="EMBL" id="GMA73163.1"/>
    </source>
</evidence>
<evidence type="ECO:0000313" key="6">
    <source>
        <dbReference type="Proteomes" id="UP000268310"/>
    </source>
</evidence>
<evidence type="ECO:0000313" key="4">
    <source>
        <dbReference type="EMBL" id="AYW47308.1"/>
    </source>
</evidence>
<dbReference type="GO" id="GO:0051996">
    <property type="term" value="F:squalene synthase [NAD(P)H] activity"/>
    <property type="evidence" value="ECO:0007669"/>
    <property type="project" value="InterPro"/>
</dbReference>
<dbReference type="CDD" id="cd00683">
    <property type="entry name" value="Trans_IPPS_HH"/>
    <property type="match status" value="1"/>
</dbReference>